<comment type="subcellular location">
    <subcellularLocation>
        <location evidence="2">Cell membrane</location>
        <topology evidence="2">Multi-pass membrane protein</topology>
    </subcellularLocation>
</comment>
<dbReference type="Proteomes" id="UP000249451">
    <property type="component" value="Unassembled WGS sequence"/>
</dbReference>
<comment type="similarity">
    <text evidence="1 2">Belongs to the BioY family.</text>
</comment>
<evidence type="ECO:0000256" key="3">
    <source>
        <dbReference type="SAM" id="Phobius"/>
    </source>
</evidence>
<dbReference type="Pfam" id="PF02632">
    <property type="entry name" value="BioY"/>
    <property type="match status" value="1"/>
</dbReference>
<keyword evidence="2" id="KW-1003">Cell membrane</keyword>
<dbReference type="PANTHER" id="PTHR34295:SF1">
    <property type="entry name" value="BIOTIN TRANSPORTER BIOY"/>
    <property type="match status" value="1"/>
</dbReference>
<name>A0A2W5AXI4_9CORY</name>
<evidence type="ECO:0000256" key="1">
    <source>
        <dbReference type="ARBA" id="ARBA00010692"/>
    </source>
</evidence>
<keyword evidence="3" id="KW-0812">Transmembrane</keyword>
<feature type="transmembrane region" description="Helical" evidence="3">
    <location>
        <begin position="58"/>
        <end position="77"/>
    </location>
</feature>
<feature type="transmembrane region" description="Helical" evidence="3">
    <location>
        <begin position="119"/>
        <end position="142"/>
    </location>
</feature>
<comment type="caution">
    <text evidence="4">The sequence shown here is derived from an EMBL/GenBank/DDBJ whole genome shotgun (WGS) entry which is preliminary data.</text>
</comment>
<keyword evidence="2 3" id="KW-0472">Membrane</keyword>
<reference evidence="4 5" key="1">
    <citation type="submission" date="2017-11" db="EMBL/GenBank/DDBJ databases">
        <title>Infants hospitalized years apart are colonized by the same room-sourced microbial strains.</title>
        <authorList>
            <person name="Brooks B."/>
            <person name="Olm M.R."/>
            <person name="Firek B.A."/>
            <person name="Baker R."/>
            <person name="Thomas B.C."/>
            <person name="Morowitz M.J."/>
            <person name="Banfield J.F."/>
        </authorList>
    </citation>
    <scope>NUCLEOTIDE SEQUENCE [LARGE SCALE GENOMIC DNA]</scope>
    <source>
        <strain evidence="4">S2_012_000_R3_87</strain>
    </source>
</reference>
<feature type="transmembrane region" description="Helical" evidence="3">
    <location>
        <begin position="162"/>
        <end position="179"/>
    </location>
</feature>
<evidence type="ECO:0000313" key="4">
    <source>
        <dbReference type="EMBL" id="PZO99260.1"/>
    </source>
</evidence>
<keyword evidence="2" id="KW-0813">Transport</keyword>
<sequence length="194" mass="19761">MKKNSVALDIAYVAVFTALIIVFAFVSIPTPTAGVPIVLQNAVIILAGLVLGGRRGLFVGLLFLALGLVGLPILAGGRSALGAIAGPTVGYLVGYIIAPAIAGLIAYRAPRAKGGMVATLAVAGVVGLAIQYFCGSIGLMVRSDMSFVNAIAAQGPFLITDLIKVVVIVAVAVGVHTAFPDLMGRRARSIQQHA</sequence>
<evidence type="ECO:0000256" key="2">
    <source>
        <dbReference type="PIRNR" id="PIRNR016661"/>
    </source>
</evidence>
<protein>
    <recommendedName>
        <fullName evidence="2">Biotin transporter</fullName>
    </recommendedName>
</protein>
<dbReference type="Gene3D" id="1.10.1760.20">
    <property type="match status" value="1"/>
</dbReference>
<dbReference type="PIRSF" id="PIRSF016661">
    <property type="entry name" value="BioY"/>
    <property type="match status" value="1"/>
</dbReference>
<dbReference type="AlphaFoldDB" id="A0A2W5AXI4"/>
<feature type="transmembrane region" description="Helical" evidence="3">
    <location>
        <begin position="7"/>
        <end position="28"/>
    </location>
</feature>
<dbReference type="GO" id="GO:0005886">
    <property type="term" value="C:plasma membrane"/>
    <property type="evidence" value="ECO:0007669"/>
    <property type="project" value="UniProtKB-SubCell"/>
</dbReference>
<gene>
    <name evidence="4" type="ORF">DI609_08675</name>
</gene>
<organism evidence="4 5">
    <name type="scientific">Corynebacterium urealyticum</name>
    <dbReference type="NCBI Taxonomy" id="43771"/>
    <lineage>
        <taxon>Bacteria</taxon>
        <taxon>Bacillati</taxon>
        <taxon>Actinomycetota</taxon>
        <taxon>Actinomycetes</taxon>
        <taxon>Mycobacteriales</taxon>
        <taxon>Corynebacteriaceae</taxon>
        <taxon>Corynebacterium</taxon>
    </lineage>
</organism>
<evidence type="ECO:0000313" key="5">
    <source>
        <dbReference type="Proteomes" id="UP000249451"/>
    </source>
</evidence>
<dbReference type="PANTHER" id="PTHR34295">
    <property type="entry name" value="BIOTIN TRANSPORTER BIOY"/>
    <property type="match status" value="1"/>
</dbReference>
<feature type="transmembrane region" description="Helical" evidence="3">
    <location>
        <begin position="34"/>
        <end position="51"/>
    </location>
</feature>
<proteinExistence type="inferred from homology"/>
<accession>A0A2W5AXI4</accession>
<dbReference type="GO" id="GO:0015225">
    <property type="term" value="F:biotin transmembrane transporter activity"/>
    <property type="evidence" value="ECO:0007669"/>
    <property type="project" value="UniProtKB-UniRule"/>
</dbReference>
<keyword evidence="3" id="KW-1133">Transmembrane helix</keyword>
<feature type="transmembrane region" description="Helical" evidence="3">
    <location>
        <begin position="89"/>
        <end position="107"/>
    </location>
</feature>
<dbReference type="InterPro" id="IPR003784">
    <property type="entry name" value="BioY"/>
</dbReference>
<dbReference type="EMBL" id="QFNY01000213">
    <property type="protein sequence ID" value="PZO99260.1"/>
    <property type="molecule type" value="Genomic_DNA"/>
</dbReference>